<name>A0A8X8DD59_POPTO</name>
<feature type="modified residue" description="4-aspartylphosphate" evidence="1">
    <location>
        <position position="188"/>
    </location>
</feature>
<dbReference type="GO" id="GO:0000160">
    <property type="term" value="P:phosphorelay signal transduction system"/>
    <property type="evidence" value="ECO:0007669"/>
    <property type="project" value="InterPro"/>
</dbReference>
<dbReference type="PANTHER" id="PTHR43228">
    <property type="entry name" value="TWO-COMPONENT RESPONSE REGULATOR"/>
    <property type="match status" value="1"/>
</dbReference>
<dbReference type="Proteomes" id="UP000886885">
    <property type="component" value="Chromosome 1D"/>
</dbReference>
<evidence type="ECO:0000259" key="2">
    <source>
        <dbReference type="PROSITE" id="PS50110"/>
    </source>
</evidence>
<evidence type="ECO:0000313" key="4">
    <source>
        <dbReference type="Proteomes" id="UP000886885"/>
    </source>
</evidence>
<sequence length="257" mass="29519">MADEDHNKKYVESETAILEIMKSWLRHCIDEDSGRRGRELEKRIGQLKKGEEETEKILSELEMYAEQSFAGQRNIKEVIDMVNYLVLCLKKKIIDCDKFLKEYVLKTLNKNEEKKWGCGRLGQLNRDEKLLSVLVVEDDSYLRNLYRRLLKVSGFLNDFQMKVEIAANGKEAVDVLCGGVSLNLIIMDMDRSTCALEEIRELRALGVESNIIGYTSSTAEAPDQQKTFMEAGLNGWFQKPMTFEIISPFLSNLTNNN</sequence>
<dbReference type="EMBL" id="JAAWWB010000002">
    <property type="protein sequence ID" value="KAG6787955.1"/>
    <property type="molecule type" value="Genomic_DNA"/>
</dbReference>
<reference evidence="3" key="1">
    <citation type="journal article" date="2020" name="bioRxiv">
        <title>Hybrid origin of Populus tomentosa Carr. identified through genome sequencing and phylogenomic analysis.</title>
        <authorList>
            <person name="An X."/>
            <person name="Gao K."/>
            <person name="Chen Z."/>
            <person name="Li J."/>
            <person name="Yang X."/>
            <person name="Yang X."/>
            <person name="Zhou J."/>
            <person name="Guo T."/>
            <person name="Zhao T."/>
            <person name="Huang S."/>
            <person name="Miao D."/>
            <person name="Khan W.U."/>
            <person name="Rao P."/>
            <person name="Ye M."/>
            <person name="Lei B."/>
            <person name="Liao W."/>
            <person name="Wang J."/>
            <person name="Ji L."/>
            <person name="Li Y."/>
            <person name="Guo B."/>
            <person name="Mustafa N.S."/>
            <person name="Li S."/>
            <person name="Yun Q."/>
            <person name="Keller S.R."/>
            <person name="Mao J."/>
            <person name="Zhang R."/>
            <person name="Strauss S.H."/>
        </authorList>
    </citation>
    <scope>NUCLEOTIDE SEQUENCE</scope>
    <source>
        <strain evidence="3">GM15</strain>
        <tissue evidence="3">Leaf</tissue>
    </source>
</reference>
<dbReference type="PROSITE" id="PS50110">
    <property type="entry name" value="RESPONSE_REGULATORY"/>
    <property type="match status" value="1"/>
</dbReference>
<dbReference type="AlphaFoldDB" id="A0A8X8DD59"/>
<evidence type="ECO:0000313" key="3">
    <source>
        <dbReference type="EMBL" id="KAG6787955.1"/>
    </source>
</evidence>
<proteinExistence type="predicted"/>
<dbReference type="InterPro" id="IPR052048">
    <property type="entry name" value="ST_Response_Regulator"/>
</dbReference>
<dbReference type="InterPro" id="IPR001789">
    <property type="entry name" value="Sig_transdc_resp-reg_receiver"/>
</dbReference>
<comment type="caution">
    <text evidence="3">The sequence shown here is derived from an EMBL/GenBank/DDBJ whole genome shotgun (WGS) entry which is preliminary data.</text>
</comment>
<dbReference type="Pfam" id="PF00072">
    <property type="entry name" value="Response_reg"/>
    <property type="match status" value="1"/>
</dbReference>
<feature type="domain" description="Response regulatory" evidence="2">
    <location>
        <begin position="132"/>
        <end position="254"/>
    </location>
</feature>
<keyword evidence="1" id="KW-0597">Phosphoprotein</keyword>
<organism evidence="3 4">
    <name type="scientific">Populus tomentosa</name>
    <name type="common">Chinese white poplar</name>
    <dbReference type="NCBI Taxonomy" id="118781"/>
    <lineage>
        <taxon>Eukaryota</taxon>
        <taxon>Viridiplantae</taxon>
        <taxon>Streptophyta</taxon>
        <taxon>Embryophyta</taxon>
        <taxon>Tracheophyta</taxon>
        <taxon>Spermatophyta</taxon>
        <taxon>Magnoliopsida</taxon>
        <taxon>eudicotyledons</taxon>
        <taxon>Gunneridae</taxon>
        <taxon>Pentapetalae</taxon>
        <taxon>rosids</taxon>
        <taxon>fabids</taxon>
        <taxon>Malpighiales</taxon>
        <taxon>Salicaceae</taxon>
        <taxon>Saliceae</taxon>
        <taxon>Populus</taxon>
    </lineage>
</organism>
<dbReference type="PANTHER" id="PTHR43228:SF19">
    <property type="entry name" value="RESPONSE REGULATOR RECEIVER DOMAIN PROTEIN"/>
    <property type="match status" value="1"/>
</dbReference>
<dbReference type="OrthoDB" id="1382039at2759"/>
<gene>
    <name evidence="3" type="ORF">POTOM_004006</name>
</gene>
<dbReference type="SMART" id="SM00448">
    <property type="entry name" value="REC"/>
    <property type="match status" value="1"/>
</dbReference>
<protein>
    <recommendedName>
        <fullName evidence="2">Response regulatory domain-containing protein</fullName>
    </recommendedName>
</protein>
<accession>A0A8X8DD59</accession>
<keyword evidence="4" id="KW-1185">Reference proteome</keyword>
<evidence type="ECO:0000256" key="1">
    <source>
        <dbReference type="PROSITE-ProRule" id="PRU00169"/>
    </source>
</evidence>